<dbReference type="Pfam" id="PF00071">
    <property type="entry name" value="Ras"/>
    <property type="match status" value="1"/>
</dbReference>
<evidence type="ECO:0000313" key="4">
    <source>
        <dbReference type="EMBL" id="KAL3860653.1"/>
    </source>
</evidence>
<dbReference type="PROSITE" id="PS51419">
    <property type="entry name" value="RAB"/>
    <property type="match status" value="1"/>
</dbReference>
<reference evidence="4 5" key="1">
    <citation type="submission" date="2024-11" db="EMBL/GenBank/DDBJ databases">
        <title>Chromosome-level genome assembly of the freshwater bivalve Anodonta woodiana.</title>
        <authorList>
            <person name="Chen X."/>
        </authorList>
    </citation>
    <scope>NUCLEOTIDE SEQUENCE [LARGE SCALE GENOMIC DNA]</scope>
    <source>
        <strain evidence="4">MN2024</strain>
        <tissue evidence="4">Gills</tissue>
    </source>
</reference>
<dbReference type="Gene3D" id="3.40.50.300">
    <property type="entry name" value="P-loop containing nucleotide triphosphate hydrolases"/>
    <property type="match status" value="1"/>
</dbReference>
<organism evidence="4 5">
    <name type="scientific">Sinanodonta woodiana</name>
    <name type="common">Chinese pond mussel</name>
    <name type="synonym">Anodonta woodiana</name>
    <dbReference type="NCBI Taxonomy" id="1069815"/>
    <lineage>
        <taxon>Eukaryota</taxon>
        <taxon>Metazoa</taxon>
        <taxon>Spiralia</taxon>
        <taxon>Lophotrochozoa</taxon>
        <taxon>Mollusca</taxon>
        <taxon>Bivalvia</taxon>
        <taxon>Autobranchia</taxon>
        <taxon>Heteroconchia</taxon>
        <taxon>Palaeoheterodonta</taxon>
        <taxon>Unionida</taxon>
        <taxon>Unionoidea</taxon>
        <taxon>Unionidae</taxon>
        <taxon>Unioninae</taxon>
        <taxon>Sinanodonta</taxon>
    </lineage>
</organism>
<dbReference type="SMART" id="SM00173">
    <property type="entry name" value="RAS"/>
    <property type="match status" value="1"/>
</dbReference>
<comment type="caution">
    <text evidence="4">The sequence shown here is derived from an EMBL/GenBank/DDBJ whole genome shotgun (WGS) entry which is preliminary data.</text>
</comment>
<name>A0ABD3VJD8_SINWO</name>
<dbReference type="EMBL" id="JBJQND010000012">
    <property type="protein sequence ID" value="KAL3860653.1"/>
    <property type="molecule type" value="Genomic_DNA"/>
</dbReference>
<accession>A0ABD3VJD8</accession>
<comment type="similarity">
    <text evidence="1">Belongs to the small GTPase superfamily. RGK family.</text>
</comment>
<dbReference type="PANTHER" id="PTHR45775:SF6">
    <property type="entry name" value="RAD, GEM_KIR FAMILY MEMBER 2, ISOFORM C"/>
    <property type="match status" value="1"/>
</dbReference>
<dbReference type="InterPro" id="IPR005225">
    <property type="entry name" value="Small_GTP-bd"/>
</dbReference>
<sequence length="366" mass="41519">MLNNSNRRGSHEFSREPEETLLSVGNKPVRASSFRTEREKPQPRPAPVDNYEGFFAAAQNFCSSPNLRYPIDDTYLNVTDLQDENHREDVPLRRVRSFKTTSKGIVHRGDSFRKKAPRSGSTGVVMDHNNPQIKIHNGNDESVVSLAGAVAQTLAEPVSSYFKVLVAGGPGTGKSALIGQFMNTEFADSFDDDGTAEKTVTIQLDGYEAAMEFIDYGDFVDDGSIEDLNYDAYIVIYSVTDTVSFNVAGDWIHKLRHGRGTDRPIMLVGNKIDLVRKRKVTIEDARELAKTYDCKLWETSATLSHHIDDLQIALLKRIRNKLNPELYPDDTEFEPKFEKKKSFKGPKEFIRGLFRRYTRKRKSRKK</sequence>
<dbReference type="InterPro" id="IPR051641">
    <property type="entry name" value="RGK_GTP-binding_reg"/>
</dbReference>
<gene>
    <name evidence="4" type="ORF">ACJMK2_010747</name>
</gene>
<evidence type="ECO:0000313" key="5">
    <source>
        <dbReference type="Proteomes" id="UP001634394"/>
    </source>
</evidence>
<dbReference type="SUPFAM" id="SSF52540">
    <property type="entry name" value="P-loop containing nucleoside triphosphate hydrolases"/>
    <property type="match status" value="1"/>
</dbReference>
<evidence type="ECO:0000256" key="2">
    <source>
        <dbReference type="ARBA" id="ARBA00022553"/>
    </source>
</evidence>
<dbReference type="PROSITE" id="PS51421">
    <property type="entry name" value="RAS"/>
    <property type="match status" value="1"/>
</dbReference>
<dbReference type="SMART" id="SM00175">
    <property type="entry name" value="RAB"/>
    <property type="match status" value="1"/>
</dbReference>
<keyword evidence="5" id="KW-1185">Reference proteome</keyword>
<dbReference type="PRINTS" id="PR00449">
    <property type="entry name" value="RASTRNSFRMNG"/>
</dbReference>
<evidence type="ECO:0000256" key="1">
    <source>
        <dbReference type="ARBA" id="ARBA00008846"/>
    </source>
</evidence>
<dbReference type="AlphaFoldDB" id="A0ABD3VJD8"/>
<dbReference type="InterPro" id="IPR001806">
    <property type="entry name" value="Small_GTPase"/>
</dbReference>
<evidence type="ECO:0000256" key="3">
    <source>
        <dbReference type="SAM" id="MobiDB-lite"/>
    </source>
</evidence>
<feature type="region of interest" description="Disordered" evidence="3">
    <location>
        <begin position="1"/>
        <end position="46"/>
    </location>
</feature>
<feature type="compositionally biased region" description="Basic and acidic residues" evidence="3">
    <location>
        <begin position="9"/>
        <end position="18"/>
    </location>
</feature>
<proteinExistence type="inferred from homology"/>
<dbReference type="NCBIfam" id="TIGR00231">
    <property type="entry name" value="small_GTP"/>
    <property type="match status" value="1"/>
</dbReference>
<dbReference type="Proteomes" id="UP001634394">
    <property type="component" value="Unassembled WGS sequence"/>
</dbReference>
<protein>
    <submittedName>
        <fullName evidence="4">Uncharacterized protein</fullName>
    </submittedName>
</protein>
<keyword evidence="2" id="KW-0597">Phosphoprotein</keyword>
<dbReference type="InterPro" id="IPR027417">
    <property type="entry name" value="P-loop_NTPase"/>
</dbReference>
<dbReference type="PANTHER" id="PTHR45775">
    <property type="entry name" value="RAD, GEM/KIR FAMILY MEMBER 2, ISOFORM C"/>
    <property type="match status" value="1"/>
</dbReference>